<dbReference type="Proteomes" id="UP000507470">
    <property type="component" value="Unassembled WGS sequence"/>
</dbReference>
<evidence type="ECO:0000256" key="2">
    <source>
        <dbReference type="ARBA" id="ARBA00023186"/>
    </source>
</evidence>
<dbReference type="HAMAP" id="MF_01384">
    <property type="entry name" value="UreD"/>
    <property type="match status" value="1"/>
</dbReference>
<accession>A0A6J8EHM8</accession>
<comment type="similarity">
    <text evidence="1">Belongs to the UreD family.</text>
</comment>
<sequence>MVAMGTARHGHATVVLECHDHCKESEYGAVEVVTLKHSYPLKVLVPEHTGNPKCKWIFPIVFGGGLVGGDNVEIIIETKPNTCGLLTSQESTKVYHCEDDLLTTQKMNYIIGDNSLLCVLPDYCVCYKDANFLQTQNVQMTESGNIILLDWMTCGRSALKEQWLFKSYKNSIQIDVGSNTVYKDSIHIHDVPGLKMKSSMKNYQVPNIDWECYFYAPAVGESVKTDVICTVSTLQKGGMSGLYLRFLAINTAQAYTVIKEIVDPLLPLLGADPFQNKYG</sequence>
<dbReference type="InterPro" id="IPR002669">
    <property type="entry name" value="UreD"/>
</dbReference>
<keyword evidence="4" id="KW-1185">Reference proteome</keyword>
<dbReference type="Pfam" id="PF01774">
    <property type="entry name" value="UreD"/>
    <property type="match status" value="1"/>
</dbReference>
<name>A0A6J8EHM8_MYTCO</name>
<protein>
    <submittedName>
        <fullName evidence="3">UreD</fullName>
    </submittedName>
</protein>
<dbReference type="AlphaFoldDB" id="A0A6J8EHM8"/>
<reference evidence="3 4" key="1">
    <citation type="submission" date="2020-06" db="EMBL/GenBank/DDBJ databases">
        <authorList>
            <person name="Li R."/>
            <person name="Bekaert M."/>
        </authorList>
    </citation>
    <scope>NUCLEOTIDE SEQUENCE [LARGE SCALE GENOMIC DNA]</scope>
    <source>
        <strain evidence="4">wild</strain>
    </source>
</reference>
<gene>
    <name evidence="3" type="ORF">MCOR_51596</name>
</gene>
<evidence type="ECO:0000256" key="1">
    <source>
        <dbReference type="ARBA" id="ARBA00007177"/>
    </source>
</evidence>
<evidence type="ECO:0000313" key="3">
    <source>
        <dbReference type="EMBL" id="CAC5419222.1"/>
    </source>
</evidence>
<dbReference type="GO" id="GO:0016151">
    <property type="term" value="F:nickel cation binding"/>
    <property type="evidence" value="ECO:0007669"/>
    <property type="project" value="InterPro"/>
</dbReference>
<keyword evidence="2" id="KW-0143">Chaperone</keyword>
<dbReference type="PANTHER" id="PTHR33643:SF1">
    <property type="entry name" value="UREASE ACCESSORY PROTEIN D"/>
    <property type="match status" value="1"/>
</dbReference>
<proteinExistence type="inferred from homology"/>
<dbReference type="PANTHER" id="PTHR33643">
    <property type="entry name" value="UREASE ACCESSORY PROTEIN D"/>
    <property type="match status" value="1"/>
</dbReference>
<organism evidence="3 4">
    <name type="scientific">Mytilus coruscus</name>
    <name type="common">Sea mussel</name>
    <dbReference type="NCBI Taxonomy" id="42192"/>
    <lineage>
        <taxon>Eukaryota</taxon>
        <taxon>Metazoa</taxon>
        <taxon>Spiralia</taxon>
        <taxon>Lophotrochozoa</taxon>
        <taxon>Mollusca</taxon>
        <taxon>Bivalvia</taxon>
        <taxon>Autobranchia</taxon>
        <taxon>Pteriomorphia</taxon>
        <taxon>Mytilida</taxon>
        <taxon>Mytiloidea</taxon>
        <taxon>Mytilidae</taxon>
        <taxon>Mytilinae</taxon>
        <taxon>Mytilus</taxon>
    </lineage>
</organism>
<evidence type="ECO:0000313" key="4">
    <source>
        <dbReference type="Proteomes" id="UP000507470"/>
    </source>
</evidence>
<dbReference type="EMBL" id="CACVKT020009002">
    <property type="protein sequence ID" value="CAC5419222.1"/>
    <property type="molecule type" value="Genomic_DNA"/>
</dbReference>
<dbReference type="OrthoDB" id="5550464at2759"/>